<protein>
    <submittedName>
        <fullName evidence="11">Cation diffusion facilitator family transporter</fullName>
    </submittedName>
</protein>
<keyword evidence="7 8" id="KW-0472">Membrane</keyword>
<keyword evidence="4 8" id="KW-0812">Transmembrane</keyword>
<dbReference type="InterPro" id="IPR027470">
    <property type="entry name" value="Cation_efflux_CTD"/>
</dbReference>
<dbReference type="Gene3D" id="1.20.1510.10">
    <property type="entry name" value="Cation efflux protein transmembrane domain"/>
    <property type="match status" value="1"/>
</dbReference>
<evidence type="ECO:0000256" key="2">
    <source>
        <dbReference type="ARBA" id="ARBA00008873"/>
    </source>
</evidence>
<dbReference type="Proteomes" id="UP001168883">
    <property type="component" value="Unassembled WGS sequence"/>
</dbReference>
<evidence type="ECO:0000256" key="7">
    <source>
        <dbReference type="ARBA" id="ARBA00023136"/>
    </source>
</evidence>
<dbReference type="EMBL" id="JAUMKJ010000001">
    <property type="protein sequence ID" value="MDO3675590.1"/>
    <property type="molecule type" value="Genomic_DNA"/>
</dbReference>
<feature type="transmembrane region" description="Helical" evidence="8">
    <location>
        <begin position="24"/>
        <end position="43"/>
    </location>
</feature>
<keyword evidence="3" id="KW-0813">Transport</keyword>
<dbReference type="SUPFAM" id="SSF161111">
    <property type="entry name" value="Cation efflux protein transmembrane domain-like"/>
    <property type="match status" value="1"/>
</dbReference>
<evidence type="ECO:0000259" key="9">
    <source>
        <dbReference type="Pfam" id="PF01545"/>
    </source>
</evidence>
<dbReference type="InterPro" id="IPR027469">
    <property type="entry name" value="Cation_efflux_TMD_sf"/>
</dbReference>
<name>A0ABT8V6I3_9BACL</name>
<accession>A0ABT8V6I3</accession>
<evidence type="ECO:0000256" key="6">
    <source>
        <dbReference type="ARBA" id="ARBA00023065"/>
    </source>
</evidence>
<dbReference type="Pfam" id="PF16916">
    <property type="entry name" value="ZT_dimer"/>
    <property type="match status" value="1"/>
</dbReference>
<dbReference type="InterPro" id="IPR002524">
    <property type="entry name" value="Cation_efflux"/>
</dbReference>
<feature type="transmembrane region" description="Helical" evidence="8">
    <location>
        <begin position="55"/>
        <end position="74"/>
    </location>
</feature>
<feature type="domain" description="Cation efflux protein cytoplasmic" evidence="10">
    <location>
        <begin position="223"/>
        <end position="295"/>
    </location>
</feature>
<evidence type="ECO:0000256" key="1">
    <source>
        <dbReference type="ARBA" id="ARBA00004141"/>
    </source>
</evidence>
<keyword evidence="5 8" id="KW-1133">Transmembrane helix</keyword>
<feature type="transmembrane region" description="Helical" evidence="8">
    <location>
        <begin position="164"/>
        <end position="185"/>
    </location>
</feature>
<dbReference type="NCBIfam" id="TIGR01297">
    <property type="entry name" value="CDF"/>
    <property type="match status" value="1"/>
</dbReference>
<evidence type="ECO:0000313" key="12">
    <source>
        <dbReference type="Proteomes" id="UP001168883"/>
    </source>
</evidence>
<comment type="similarity">
    <text evidence="2">Belongs to the cation diffusion facilitator (CDF) transporter (TC 2.A.4) family. SLC30A subfamily.</text>
</comment>
<keyword evidence="12" id="KW-1185">Reference proteome</keyword>
<evidence type="ECO:0000256" key="4">
    <source>
        <dbReference type="ARBA" id="ARBA00022692"/>
    </source>
</evidence>
<feature type="transmembrane region" description="Helical" evidence="8">
    <location>
        <begin position="191"/>
        <end position="209"/>
    </location>
</feature>
<dbReference type="Pfam" id="PF01545">
    <property type="entry name" value="Cation_efflux"/>
    <property type="match status" value="1"/>
</dbReference>
<gene>
    <name evidence="11" type="ORF">Q3C12_01140</name>
</gene>
<sequence length="327" mass="36955">MQDDHYDFHHLHHVKEQSRSKKTLWVTLILTTFFTIVEIIGGLMSNSLALLSDSAHMISDVIALGLSMIAIYLATRPPNARFTFGYLRFEIIASFLNGLALAIIAAGIFIEGIRRFITPEEIDLKLMLIIASIGLVVNLVLTLVLSRSMKEEENLNVQSALWHFIGDLLSSIGVIVSAVIIYFTGLKWFDPLISMVIGGIIFTGGAKIIKESYLILMESVPSRYDLDEIRQSIRDVEGVEDVHEMHLWAVSTDHYSLTAHVFIDDKIQPFCIILAINETLKEKYGIEHSTIQTEHVNIHPHGEYGKQFLRHKHKQAEKGPVMRPLQN</sequence>
<feature type="transmembrane region" description="Helical" evidence="8">
    <location>
        <begin position="122"/>
        <end position="144"/>
    </location>
</feature>
<keyword evidence="6" id="KW-0406">Ion transport</keyword>
<dbReference type="RefSeq" id="WP_127484218.1">
    <property type="nucleotide sequence ID" value="NZ_JARLKN010000039.1"/>
</dbReference>
<feature type="domain" description="Cation efflux protein transmembrane" evidence="9">
    <location>
        <begin position="24"/>
        <end position="217"/>
    </location>
</feature>
<evidence type="ECO:0000256" key="8">
    <source>
        <dbReference type="SAM" id="Phobius"/>
    </source>
</evidence>
<evidence type="ECO:0000259" key="10">
    <source>
        <dbReference type="Pfam" id="PF16916"/>
    </source>
</evidence>
<evidence type="ECO:0000256" key="3">
    <source>
        <dbReference type="ARBA" id="ARBA00022448"/>
    </source>
</evidence>
<dbReference type="SUPFAM" id="SSF160240">
    <property type="entry name" value="Cation efflux protein cytoplasmic domain-like"/>
    <property type="match status" value="1"/>
</dbReference>
<evidence type="ECO:0000256" key="5">
    <source>
        <dbReference type="ARBA" id="ARBA00022989"/>
    </source>
</evidence>
<evidence type="ECO:0000313" key="11">
    <source>
        <dbReference type="EMBL" id="MDO3675590.1"/>
    </source>
</evidence>
<comment type="subcellular location">
    <subcellularLocation>
        <location evidence="1">Membrane</location>
        <topology evidence="1">Multi-pass membrane protein</topology>
    </subcellularLocation>
</comment>
<dbReference type="InterPro" id="IPR036837">
    <property type="entry name" value="Cation_efflux_CTD_sf"/>
</dbReference>
<comment type="caution">
    <text evidence="11">The sequence shown here is derived from an EMBL/GenBank/DDBJ whole genome shotgun (WGS) entry which is preliminary data.</text>
</comment>
<organism evidence="11 12">
    <name type="scientific">Paenibacillus ehimensis</name>
    <dbReference type="NCBI Taxonomy" id="79264"/>
    <lineage>
        <taxon>Bacteria</taxon>
        <taxon>Bacillati</taxon>
        <taxon>Bacillota</taxon>
        <taxon>Bacilli</taxon>
        <taxon>Bacillales</taxon>
        <taxon>Paenibacillaceae</taxon>
        <taxon>Paenibacillus</taxon>
    </lineage>
</organism>
<dbReference type="PANTHER" id="PTHR11562">
    <property type="entry name" value="CATION EFFLUX PROTEIN/ ZINC TRANSPORTER"/>
    <property type="match status" value="1"/>
</dbReference>
<dbReference type="InterPro" id="IPR058533">
    <property type="entry name" value="Cation_efflux_TM"/>
</dbReference>
<dbReference type="PANTHER" id="PTHR11562:SF17">
    <property type="entry name" value="RE54080P-RELATED"/>
    <property type="match status" value="1"/>
</dbReference>
<proteinExistence type="inferred from homology"/>
<feature type="transmembrane region" description="Helical" evidence="8">
    <location>
        <begin position="86"/>
        <end position="110"/>
    </location>
</feature>
<reference evidence="11" key="1">
    <citation type="submission" date="2023-07" db="EMBL/GenBank/DDBJ databases">
        <authorList>
            <person name="Aktuganov G."/>
            <person name="Boyko T."/>
            <person name="Delegan Y."/>
            <person name="Galimzianova N."/>
            <person name="Gilvanova E."/>
            <person name="Korobov V."/>
            <person name="Kuzmina L."/>
            <person name="Melentiev A."/>
            <person name="Milman P."/>
            <person name="Ryabova A."/>
            <person name="Stupak E."/>
            <person name="Yasakov T."/>
            <person name="Zharikova N."/>
            <person name="Zhurenko E."/>
        </authorList>
    </citation>
    <scope>NUCLEOTIDE SEQUENCE</scope>
    <source>
        <strain evidence="11">IB-739</strain>
    </source>
</reference>
<dbReference type="InterPro" id="IPR050681">
    <property type="entry name" value="CDF/SLC30A"/>
</dbReference>